<feature type="transmembrane region" description="Helical" evidence="6">
    <location>
        <begin position="9"/>
        <end position="33"/>
    </location>
</feature>
<proteinExistence type="inferred from homology"/>
<keyword evidence="5 6" id="KW-0472">Membrane</keyword>
<comment type="similarity">
    <text evidence="2 6">Belongs to the tetraspanin (TM4SF) family.</text>
</comment>
<keyword evidence="3 6" id="KW-0812">Transmembrane</keyword>
<dbReference type="InterPro" id="IPR008952">
    <property type="entry name" value="Tetraspanin_EC2_sf"/>
</dbReference>
<dbReference type="STRING" id="282301.A0A267EG05"/>
<dbReference type="PIRSF" id="PIRSF002419">
    <property type="entry name" value="Tetraspanin"/>
    <property type="match status" value="1"/>
</dbReference>
<evidence type="ECO:0000256" key="2">
    <source>
        <dbReference type="ARBA" id="ARBA00006840"/>
    </source>
</evidence>
<comment type="caution">
    <text evidence="7">The sequence shown here is derived from an EMBL/GenBank/DDBJ whole genome shotgun (WGS) entry which is preliminary data.</text>
</comment>
<dbReference type="InterPro" id="IPR018499">
    <property type="entry name" value="Tetraspanin/Peripherin"/>
</dbReference>
<dbReference type="EMBL" id="NIVC01002151">
    <property type="protein sequence ID" value="PAA60453.1"/>
    <property type="molecule type" value="Genomic_DNA"/>
</dbReference>
<dbReference type="PRINTS" id="PR00259">
    <property type="entry name" value="TMFOUR"/>
</dbReference>
<reference evidence="7 8" key="1">
    <citation type="submission" date="2017-06" db="EMBL/GenBank/DDBJ databases">
        <title>A platform for efficient transgenesis in Macrostomum lignano, a flatworm model organism for stem cell research.</title>
        <authorList>
            <person name="Berezikov E."/>
        </authorList>
    </citation>
    <scope>NUCLEOTIDE SEQUENCE [LARGE SCALE GENOMIC DNA]</scope>
    <source>
        <strain evidence="7">DV1</strain>
        <tissue evidence="7">Whole organism</tissue>
    </source>
</reference>
<organism evidence="7 8">
    <name type="scientific">Macrostomum lignano</name>
    <dbReference type="NCBI Taxonomy" id="282301"/>
    <lineage>
        <taxon>Eukaryota</taxon>
        <taxon>Metazoa</taxon>
        <taxon>Spiralia</taxon>
        <taxon>Lophotrochozoa</taxon>
        <taxon>Platyhelminthes</taxon>
        <taxon>Rhabditophora</taxon>
        <taxon>Macrostomorpha</taxon>
        <taxon>Macrostomida</taxon>
        <taxon>Macrostomidae</taxon>
        <taxon>Macrostomum</taxon>
    </lineage>
</organism>
<keyword evidence="4 6" id="KW-1133">Transmembrane helix</keyword>
<evidence type="ECO:0000256" key="4">
    <source>
        <dbReference type="ARBA" id="ARBA00022989"/>
    </source>
</evidence>
<evidence type="ECO:0000256" key="5">
    <source>
        <dbReference type="ARBA" id="ARBA00023136"/>
    </source>
</evidence>
<dbReference type="AlphaFoldDB" id="A0A267EG05"/>
<feature type="transmembrane region" description="Helical" evidence="6">
    <location>
        <begin position="67"/>
        <end position="93"/>
    </location>
</feature>
<dbReference type="PANTHER" id="PTHR19282:SF544">
    <property type="entry name" value="TETRASPANIN"/>
    <property type="match status" value="1"/>
</dbReference>
<dbReference type="PANTHER" id="PTHR19282">
    <property type="entry name" value="TETRASPANIN"/>
    <property type="match status" value="1"/>
</dbReference>
<feature type="transmembrane region" description="Helical" evidence="6">
    <location>
        <begin position="260"/>
        <end position="283"/>
    </location>
</feature>
<sequence>MCHCINKLVLVIVNIVFLLAGAAIVGVSIWVIVSADSMFKLVHLATQGSDNINNETLMSYKSSTSTLVAAAYVILVFGALSFLIGFCGCCGAIRESSCLLSIYAGAVSIVLIVEIAGGIAAGVFRAQIGTEMLPTLRRLEATRYLPINLAVSNDSNPNAVFSSLVNYAQVSMSCCGVSSMSDITGVNTLWTNSSRQYNGKTIVVPVTCCKMNKKDELLSHQNWTRIDDYLIDRNCPYNASSSQINKEGCYDKLNSYIDRYTLAIIVVGILVGMFEIICVVMACSMVQKIRSERQNV</sequence>
<gene>
    <name evidence="7" type="ORF">BOX15_Mlig020731g1</name>
</gene>
<dbReference type="SUPFAM" id="SSF48652">
    <property type="entry name" value="Tetraspanin"/>
    <property type="match status" value="1"/>
</dbReference>
<evidence type="ECO:0000313" key="8">
    <source>
        <dbReference type="Proteomes" id="UP000215902"/>
    </source>
</evidence>
<dbReference type="GO" id="GO:0005886">
    <property type="term" value="C:plasma membrane"/>
    <property type="evidence" value="ECO:0007669"/>
    <property type="project" value="TreeGrafter"/>
</dbReference>
<dbReference type="Pfam" id="PF00335">
    <property type="entry name" value="Tetraspanin"/>
    <property type="match status" value="1"/>
</dbReference>
<feature type="transmembrane region" description="Helical" evidence="6">
    <location>
        <begin position="100"/>
        <end position="124"/>
    </location>
</feature>
<evidence type="ECO:0000313" key="7">
    <source>
        <dbReference type="EMBL" id="PAA60453.1"/>
    </source>
</evidence>
<evidence type="ECO:0000256" key="3">
    <source>
        <dbReference type="ARBA" id="ARBA00022692"/>
    </source>
</evidence>
<name>A0A267EG05_9PLAT</name>
<keyword evidence="8" id="KW-1185">Reference proteome</keyword>
<protein>
    <recommendedName>
        <fullName evidence="6">Tetraspanin</fullName>
    </recommendedName>
</protein>
<dbReference type="OrthoDB" id="6254918at2759"/>
<evidence type="ECO:0000256" key="1">
    <source>
        <dbReference type="ARBA" id="ARBA00004141"/>
    </source>
</evidence>
<dbReference type="InterPro" id="IPR000301">
    <property type="entry name" value="Tetraspanin_animals"/>
</dbReference>
<evidence type="ECO:0000256" key="6">
    <source>
        <dbReference type="RuleBase" id="RU361218"/>
    </source>
</evidence>
<accession>A0A267EG05</accession>
<dbReference type="Proteomes" id="UP000215902">
    <property type="component" value="Unassembled WGS sequence"/>
</dbReference>
<comment type="subcellular location">
    <subcellularLocation>
        <location evidence="1 6">Membrane</location>
        <topology evidence="1 6">Multi-pass membrane protein</topology>
    </subcellularLocation>
</comment>